<evidence type="ECO:0000313" key="2">
    <source>
        <dbReference type="Proteomes" id="UP000593915"/>
    </source>
</evidence>
<protein>
    <recommendedName>
        <fullName evidence="3">Ankyrin repeat-containing protein</fullName>
    </recommendedName>
</protein>
<dbReference type="EMBL" id="CP061839">
    <property type="protein sequence ID" value="QOW61788.1"/>
    <property type="molecule type" value="Genomic_DNA"/>
</dbReference>
<organism evidence="1 2">
    <name type="scientific">Treponema pedis</name>
    <dbReference type="NCBI Taxonomy" id="409322"/>
    <lineage>
        <taxon>Bacteria</taxon>
        <taxon>Pseudomonadati</taxon>
        <taxon>Spirochaetota</taxon>
        <taxon>Spirochaetia</taxon>
        <taxon>Spirochaetales</taxon>
        <taxon>Treponemataceae</taxon>
        <taxon>Treponema</taxon>
    </lineage>
</organism>
<dbReference type="RefSeq" id="WP_194077314.1">
    <property type="nucleotide sequence ID" value="NZ_CP061839.1"/>
</dbReference>
<dbReference type="Pfam" id="PF13637">
    <property type="entry name" value="Ank_4"/>
    <property type="match status" value="1"/>
</dbReference>
<dbReference type="InterPro" id="IPR036770">
    <property type="entry name" value="Ankyrin_rpt-contain_sf"/>
</dbReference>
<dbReference type="InterPro" id="IPR002110">
    <property type="entry name" value="Ankyrin_rpt"/>
</dbReference>
<evidence type="ECO:0000313" key="1">
    <source>
        <dbReference type="EMBL" id="QOW61788.1"/>
    </source>
</evidence>
<sequence length="188" mass="21436">MRSKMTLTPDFQNVKLFELFLQGENFSALIEFLKTHGGINATDEYGRTALIFCITNNKNPIERFPFANTFAKKLIDIGIDINKKDLSGMVALHSCIATENYEILDCLLKNDAINLYTMPPLLNYAFNKNVHNYSLVIKLLNSGLNPYDKNEKGVSFYDILQEYSTSEIYVGGNKVDVKPILEVIHKKW</sequence>
<proteinExistence type="predicted"/>
<dbReference type="SMART" id="SM00248">
    <property type="entry name" value="ANK"/>
    <property type="match status" value="3"/>
</dbReference>
<dbReference type="AlphaFoldDB" id="A0A7S6WR36"/>
<evidence type="ECO:0008006" key="3">
    <source>
        <dbReference type="Google" id="ProtNLM"/>
    </source>
</evidence>
<accession>A0A7S6WR36</accession>
<gene>
    <name evidence="1" type="ORF">IFE08_05320</name>
</gene>
<reference evidence="1 2" key="1">
    <citation type="submission" date="2020-09" db="EMBL/GenBank/DDBJ databases">
        <title>Characterization of Treponema spp. from bovine digital dermatitis in Korea.</title>
        <authorList>
            <person name="Espiritu H.M."/>
            <person name="Cho Y.I."/>
            <person name="Mamuad L."/>
        </authorList>
    </citation>
    <scope>NUCLEOTIDE SEQUENCE [LARGE SCALE GENOMIC DNA]</scope>
    <source>
        <strain evidence="1 2">KS1</strain>
    </source>
</reference>
<dbReference type="Gene3D" id="1.25.40.20">
    <property type="entry name" value="Ankyrin repeat-containing domain"/>
    <property type="match status" value="1"/>
</dbReference>
<dbReference type="SUPFAM" id="SSF48403">
    <property type="entry name" value="Ankyrin repeat"/>
    <property type="match status" value="1"/>
</dbReference>
<name>A0A7S6WR36_9SPIR</name>
<dbReference type="Proteomes" id="UP000593915">
    <property type="component" value="Chromosome"/>
</dbReference>